<dbReference type="PANTHER" id="PTHR43550:SF3">
    <property type="entry name" value="3-KETODIHYDROSPHINGOSINE REDUCTASE"/>
    <property type="match status" value="1"/>
</dbReference>
<protein>
    <recommendedName>
        <fullName evidence="11">3-ketodihydrosphingosine reductase TSC10</fullName>
        <ecNumber evidence="10">1.1.1.102</ecNumber>
    </recommendedName>
    <alternativeName>
        <fullName evidence="13">3-dehydrosphinganine reductase</fullName>
    </alternativeName>
    <alternativeName>
        <fullName evidence="12">KDS reductase</fullName>
    </alternativeName>
</protein>
<evidence type="ECO:0000256" key="5">
    <source>
        <dbReference type="ARBA" id="ARBA00022824"/>
    </source>
</evidence>
<evidence type="ECO:0000256" key="12">
    <source>
        <dbReference type="ARBA" id="ARBA00029797"/>
    </source>
</evidence>
<evidence type="ECO:0000256" key="1">
    <source>
        <dbReference type="ARBA" id="ARBA00004240"/>
    </source>
</evidence>
<comment type="pathway">
    <text evidence="2">Lipid metabolism; sphingolipid metabolism.</text>
</comment>
<dbReference type="Proteomes" id="UP001338582">
    <property type="component" value="Chromosome 3"/>
</dbReference>
<comment type="function">
    <text evidence="14">Catalyzes the reduction of 3'-oxosphinganine (3-ketodihydrosphingosine/KDS) to sphinganine (dihydrosphingosine/DHS), the second step of de novo sphingolipid biosynthesis.</text>
</comment>
<sequence length="331" mass="36739">MWFSKNNFNPEYKTAVVFGASQGLGADIALRLYQRKCGVVLVARTEDKLKEQVARIRNQTTSVSQSTSAESSSESTPTPLDPLLEYSVCDIADYDSCVKLWDHLLNTLEVDPDFVFCCAGNSVPKLFGDLTGKELASGVNTNYLTAANAVHSGFKAVLQKNAGELIKTFKLRHVILFSSVTAPFPFIGYSQYAPMKAAVSALSLVLRQELMSYNYRVSCVYAGNFASEGFYEEEKTKPEITKVIEGPSDAMSPLDCCDMIFDKLAKGYDSIYTDFIGWVLGLSVLGTQPRNWGFFQVLMLLLFLIAEPIAFIIFVVLPIRKHLQPRVPVKQ</sequence>
<gene>
    <name evidence="17" type="ORF">PUMCH_002936</name>
</gene>
<dbReference type="InterPro" id="IPR002347">
    <property type="entry name" value="SDR_fam"/>
</dbReference>
<dbReference type="GeneID" id="88174000"/>
<organism evidence="17 18">
    <name type="scientific">Australozyma saopauloensis</name>
    <dbReference type="NCBI Taxonomy" id="291208"/>
    <lineage>
        <taxon>Eukaryota</taxon>
        <taxon>Fungi</taxon>
        <taxon>Dikarya</taxon>
        <taxon>Ascomycota</taxon>
        <taxon>Saccharomycotina</taxon>
        <taxon>Pichiomycetes</taxon>
        <taxon>Metschnikowiaceae</taxon>
        <taxon>Australozyma</taxon>
    </lineage>
</organism>
<dbReference type="EC" id="1.1.1.102" evidence="10"/>
<keyword evidence="16" id="KW-1133">Transmembrane helix</keyword>
<evidence type="ECO:0000256" key="2">
    <source>
        <dbReference type="ARBA" id="ARBA00004760"/>
    </source>
</evidence>
<dbReference type="AlphaFoldDB" id="A0AAX4HB64"/>
<evidence type="ECO:0000256" key="6">
    <source>
        <dbReference type="ARBA" id="ARBA00022857"/>
    </source>
</evidence>
<dbReference type="SUPFAM" id="SSF51735">
    <property type="entry name" value="NAD(P)-binding Rossmann-fold domains"/>
    <property type="match status" value="1"/>
</dbReference>
<dbReference type="GO" id="GO:0030148">
    <property type="term" value="P:sphingolipid biosynthetic process"/>
    <property type="evidence" value="ECO:0007669"/>
    <property type="project" value="InterPro"/>
</dbReference>
<comment type="subcellular location">
    <subcellularLocation>
        <location evidence="1">Endoplasmic reticulum</location>
    </subcellularLocation>
</comment>
<accession>A0AAX4HB64</accession>
<evidence type="ECO:0000313" key="18">
    <source>
        <dbReference type="Proteomes" id="UP001338582"/>
    </source>
</evidence>
<evidence type="ECO:0000256" key="10">
    <source>
        <dbReference type="ARBA" id="ARBA00026112"/>
    </source>
</evidence>
<keyword evidence="8" id="KW-0560">Oxidoreductase</keyword>
<evidence type="ECO:0000313" key="17">
    <source>
        <dbReference type="EMBL" id="WPK25614.1"/>
    </source>
</evidence>
<dbReference type="KEGG" id="asau:88174000"/>
<keyword evidence="16" id="KW-0812">Transmembrane</keyword>
<evidence type="ECO:0000256" key="4">
    <source>
        <dbReference type="ARBA" id="ARBA00006484"/>
    </source>
</evidence>
<evidence type="ECO:0000256" key="14">
    <source>
        <dbReference type="ARBA" id="ARBA00044737"/>
    </source>
</evidence>
<dbReference type="InterPro" id="IPR036291">
    <property type="entry name" value="NAD(P)-bd_dom_sf"/>
</dbReference>
<keyword evidence="6" id="KW-0521">NADP</keyword>
<dbReference type="Pfam" id="PF00106">
    <property type="entry name" value="adh_short"/>
    <property type="match status" value="1"/>
</dbReference>
<name>A0AAX4HB64_9ASCO</name>
<reference evidence="17 18" key="1">
    <citation type="submission" date="2023-10" db="EMBL/GenBank/DDBJ databases">
        <title>Draft Genome Sequence of Candida saopaulonensis from a very Premature Infant with Sepsis.</title>
        <authorList>
            <person name="Ning Y."/>
            <person name="Dai R."/>
            <person name="Xiao M."/>
            <person name="Xu Y."/>
            <person name="Yan Q."/>
            <person name="Zhang L."/>
        </authorList>
    </citation>
    <scope>NUCLEOTIDE SEQUENCE [LARGE SCALE GENOMIC DNA]</scope>
    <source>
        <strain evidence="17 18">19XY460</strain>
    </source>
</reference>
<feature type="transmembrane region" description="Helical" evidence="16">
    <location>
        <begin position="292"/>
        <end position="317"/>
    </location>
</feature>
<dbReference type="GO" id="GO:0047560">
    <property type="term" value="F:3-dehydrosphinganine reductase activity"/>
    <property type="evidence" value="ECO:0007669"/>
    <property type="project" value="UniProtKB-EC"/>
</dbReference>
<evidence type="ECO:0000256" key="7">
    <source>
        <dbReference type="ARBA" id="ARBA00022919"/>
    </source>
</evidence>
<keyword evidence="18" id="KW-1185">Reference proteome</keyword>
<evidence type="ECO:0000256" key="3">
    <source>
        <dbReference type="ARBA" id="ARBA00004991"/>
    </source>
</evidence>
<evidence type="ECO:0000256" key="13">
    <source>
        <dbReference type="ARBA" id="ARBA00032891"/>
    </source>
</evidence>
<evidence type="ECO:0000256" key="16">
    <source>
        <dbReference type="SAM" id="Phobius"/>
    </source>
</evidence>
<evidence type="ECO:0000256" key="11">
    <source>
        <dbReference type="ARBA" id="ARBA00026241"/>
    </source>
</evidence>
<comment type="catalytic activity">
    <reaction evidence="15">
        <text>sphinganine + NADP(+) = 3-oxosphinganine + NADPH + H(+)</text>
        <dbReference type="Rhea" id="RHEA:22640"/>
        <dbReference type="ChEBI" id="CHEBI:15378"/>
        <dbReference type="ChEBI" id="CHEBI:57783"/>
        <dbReference type="ChEBI" id="CHEBI:57817"/>
        <dbReference type="ChEBI" id="CHEBI:58299"/>
        <dbReference type="ChEBI" id="CHEBI:58349"/>
        <dbReference type="EC" id="1.1.1.102"/>
    </reaction>
    <physiologicalReaction direction="right-to-left" evidence="15">
        <dbReference type="Rhea" id="RHEA:22642"/>
    </physiologicalReaction>
</comment>
<evidence type="ECO:0000256" key="15">
    <source>
        <dbReference type="ARBA" id="ARBA00048930"/>
    </source>
</evidence>
<evidence type="ECO:0000256" key="9">
    <source>
        <dbReference type="ARBA" id="ARBA00023098"/>
    </source>
</evidence>
<keyword evidence="16" id="KW-0472">Membrane</keyword>
<dbReference type="GO" id="GO:0006666">
    <property type="term" value="P:3-keto-sphinganine metabolic process"/>
    <property type="evidence" value="ECO:0007669"/>
    <property type="project" value="InterPro"/>
</dbReference>
<dbReference type="GO" id="GO:0005789">
    <property type="term" value="C:endoplasmic reticulum membrane"/>
    <property type="evidence" value="ECO:0007669"/>
    <property type="project" value="TreeGrafter"/>
</dbReference>
<dbReference type="PANTHER" id="PTHR43550">
    <property type="entry name" value="3-KETODIHYDROSPHINGOSINE REDUCTASE"/>
    <property type="match status" value="1"/>
</dbReference>
<dbReference type="RefSeq" id="XP_062877996.1">
    <property type="nucleotide sequence ID" value="XM_063021926.1"/>
</dbReference>
<comment type="similarity">
    <text evidence="4">Belongs to the short-chain dehydrogenases/reductases (SDR) family.</text>
</comment>
<keyword evidence="7" id="KW-0746">Sphingolipid metabolism</keyword>
<dbReference type="CDD" id="cd08939">
    <property type="entry name" value="KDSR-like_SDR_c"/>
    <property type="match status" value="1"/>
</dbReference>
<dbReference type="InterPro" id="IPR045022">
    <property type="entry name" value="KDSR-like"/>
</dbReference>
<evidence type="ECO:0000256" key="8">
    <source>
        <dbReference type="ARBA" id="ARBA00023002"/>
    </source>
</evidence>
<keyword evidence="5" id="KW-0256">Endoplasmic reticulum</keyword>
<proteinExistence type="inferred from homology"/>
<dbReference type="Gene3D" id="3.40.50.720">
    <property type="entry name" value="NAD(P)-binding Rossmann-like Domain"/>
    <property type="match status" value="1"/>
</dbReference>
<dbReference type="EMBL" id="CP138896">
    <property type="protein sequence ID" value="WPK25614.1"/>
    <property type="molecule type" value="Genomic_DNA"/>
</dbReference>
<keyword evidence="9" id="KW-0443">Lipid metabolism</keyword>
<comment type="pathway">
    <text evidence="3">Sphingolipid metabolism.</text>
</comment>